<evidence type="ECO:0000313" key="4">
    <source>
        <dbReference type="Proteomes" id="UP000185944"/>
    </source>
</evidence>
<name>A0A177EJ94_9MICR</name>
<accession>A0A177EJ94</accession>
<dbReference type="InterPro" id="IPR010565">
    <property type="entry name" value="Muskelin_N"/>
</dbReference>
<dbReference type="Gene3D" id="2.60.120.260">
    <property type="entry name" value="Galactose-binding domain-like"/>
    <property type="match status" value="1"/>
</dbReference>
<keyword evidence="4" id="KW-1185">Reference proteome</keyword>
<evidence type="ECO:0000259" key="2">
    <source>
        <dbReference type="Pfam" id="PF06588"/>
    </source>
</evidence>
<feature type="domain" description="Muskelin N-terminal" evidence="2">
    <location>
        <begin position="5"/>
        <end position="155"/>
    </location>
</feature>
<dbReference type="VEuPathDB" id="MicrosporidiaDB:NEDG_00492"/>
<protein>
    <recommendedName>
        <fullName evidence="2">Muskelin N-terminal domain-containing protein</fullName>
    </recommendedName>
</protein>
<dbReference type="Proteomes" id="UP000185944">
    <property type="component" value="Unassembled WGS sequence"/>
</dbReference>
<comment type="caution">
    <text evidence="3">The sequence shown here is derived from an EMBL/GenBank/DDBJ whole genome shotgun (WGS) entry which is preliminary data.</text>
</comment>
<keyword evidence="1" id="KW-0677">Repeat</keyword>
<dbReference type="STRING" id="1805483.A0A177EJ94"/>
<dbReference type="GeneID" id="93646842"/>
<reference evidence="3 4" key="1">
    <citation type="submission" date="2016-02" db="EMBL/GenBank/DDBJ databases">
        <title>Discovery of a natural microsporidian pathogen with a broad tissue tropism in Caenorhabditis elegans.</title>
        <authorList>
            <person name="Luallen R.J."/>
            <person name="Reinke A.W."/>
            <person name="Tong L."/>
            <person name="Botts M.R."/>
            <person name="Felix M.-A."/>
            <person name="Troemel E.R."/>
        </authorList>
    </citation>
    <scope>NUCLEOTIDE SEQUENCE [LARGE SCALE GENOMIC DNA]</scope>
    <source>
        <strain evidence="3 4">JUm2807</strain>
    </source>
</reference>
<organism evidence="3 4">
    <name type="scientific">Nematocida displodere</name>
    <dbReference type="NCBI Taxonomy" id="1805483"/>
    <lineage>
        <taxon>Eukaryota</taxon>
        <taxon>Fungi</taxon>
        <taxon>Fungi incertae sedis</taxon>
        <taxon>Microsporidia</taxon>
        <taxon>Nematocida</taxon>
    </lineage>
</organism>
<dbReference type="Pfam" id="PF06588">
    <property type="entry name" value="Muskelin_N"/>
    <property type="match status" value="1"/>
</dbReference>
<dbReference type="AlphaFoldDB" id="A0A177EJ94"/>
<evidence type="ECO:0000256" key="1">
    <source>
        <dbReference type="ARBA" id="ARBA00022737"/>
    </source>
</evidence>
<gene>
    <name evidence="3" type="ORF">NEDG_00492</name>
</gene>
<dbReference type="RefSeq" id="XP_067545618.1">
    <property type="nucleotide sequence ID" value="XM_067687910.1"/>
</dbReference>
<dbReference type="PANTHER" id="PTHR15526:SF5">
    <property type="entry name" value="MUSKELIN"/>
    <property type="match status" value="1"/>
</dbReference>
<sequence length="616" mass="68871">MKPLVLEYAVGAHSPSEDECTPRRVKEHAPRDANSRWCTQKHDQNQFLELVLAEPAVVHSITFGKYYKNHPCNVKDLYLYGAPAHFPNEALFSEHTWILLKKVSLENTPEDETFLLPQTHNASLLTLRKLAVLPRSTWHHNYNYSIWHISLHGWSHGLVPNSSTPTEPVCSGPGVGVGVGPVGTSLMGVLRGILDEPSKKGVVGTEAYARIEEVLSEHFAQEEYASVFLTETTRATVETISPPTQALVLSVFFNISESLLYVFTEYNGGPATYVLQETVWEGAPSIYPPTNKVFSVFSGKYVFLPYTCLLASGELSKIDITQNTSTRIQDTESRSIKRIRIISSPISRKIYVYTQAMEDIYTERVVTEERTFEVVDVDTCERTVLRKEASSVGSSPSIPKDFRSATVLPGWKERLPCVSNTDTSKDVVCFLSLTNRCVLLYSVSSNSVFKSIDLPPQEESFLDKVSIHCGRLPSPEHPYSEVVFRAGGRLYLYSVESACWVKVATSLCQKKSVLGFGRVLYLVDNDTLETERLVLESTKEDTLFRRAVLCVRVALFRSLIKNQPALALEYFQKRVVSLAESIGGEKANVLHLVNELVSGMFSAPDLIKELANTLIR</sequence>
<evidence type="ECO:0000313" key="3">
    <source>
        <dbReference type="EMBL" id="OAG32017.1"/>
    </source>
</evidence>
<dbReference type="GO" id="GO:0005737">
    <property type="term" value="C:cytoplasm"/>
    <property type="evidence" value="ECO:0007669"/>
    <property type="project" value="TreeGrafter"/>
</dbReference>
<dbReference type="OrthoDB" id="2188291at2759"/>
<proteinExistence type="predicted"/>
<dbReference type="EMBL" id="LTDL01000014">
    <property type="protein sequence ID" value="OAG32017.1"/>
    <property type="molecule type" value="Genomic_DNA"/>
</dbReference>
<dbReference type="InterPro" id="IPR052456">
    <property type="entry name" value="CTLH_complex_component"/>
</dbReference>
<dbReference type="PANTHER" id="PTHR15526">
    <property type="entry name" value="MUSKELIN"/>
    <property type="match status" value="1"/>
</dbReference>